<proteinExistence type="predicted"/>
<dbReference type="InterPro" id="IPR036291">
    <property type="entry name" value="NAD(P)-bd_dom_sf"/>
</dbReference>
<dbReference type="Gene3D" id="3.40.50.720">
    <property type="entry name" value="NAD(P)-binding Rossmann-like Domain"/>
    <property type="match status" value="1"/>
</dbReference>
<comment type="caution">
    <text evidence="2">The sequence shown here is derived from an EMBL/GenBank/DDBJ whole genome shotgun (WGS) entry which is preliminary data.</text>
</comment>
<accession>A0ABW3I250</accession>
<dbReference type="Pfam" id="PF01370">
    <property type="entry name" value="Epimerase"/>
    <property type="match status" value="1"/>
</dbReference>
<organism evidence="2 3">
    <name type="scientific">Pseudofulvibacter geojedonensis</name>
    <dbReference type="NCBI Taxonomy" id="1123758"/>
    <lineage>
        <taxon>Bacteria</taxon>
        <taxon>Pseudomonadati</taxon>
        <taxon>Bacteroidota</taxon>
        <taxon>Flavobacteriia</taxon>
        <taxon>Flavobacteriales</taxon>
        <taxon>Flavobacteriaceae</taxon>
        <taxon>Pseudofulvibacter</taxon>
    </lineage>
</organism>
<dbReference type="InterPro" id="IPR051783">
    <property type="entry name" value="NAD(P)-dependent_oxidoreduct"/>
</dbReference>
<keyword evidence="3" id="KW-1185">Reference proteome</keyword>
<dbReference type="EMBL" id="JBHTJM010000006">
    <property type="protein sequence ID" value="MFD0963667.1"/>
    <property type="molecule type" value="Genomic_DNA"/>
</dbReference>
<dbReference type="PANTHER" id="PTHR48079:SF6">
    <property type="entry name" value="NAD(P)-BINDING DOMAIN-CONTAINING PROTEIN-RELATED"/>
    <property type="match status" value="1"/>
</dbReference>
<sequence length="346" mass="39696">MKKFYFRYMILVTGGTGLVGSHLLYYLTQTNDNITAIYRNDTKRDYVKKIFGYYTNNIESLFNKIKWIKADLTDVPALEKAFDKVSIVYHCAANISFNPKDYQKAKETNHIGTANIVNLCLAYNISKLCHISSIATLDEPKKGLINESAEWSPEKNKHNIYAITKYNAELEVWRGSQEGLNTVIINPGLIIGPGFWNSGSGKIFKMIHKGFNYYTKGSIGVIDINDLIKSIIFLTNSQISNKRFILVSDNINYQKLISSISINLGIKKSSKEVSEKLIYYYYLFDKLKSSIGISKRQVFKPNTATLFKKLEYNNSKIKNTVDFHFRSFNESILKTTQLFLKDFTKE</sequence>
<reference evidence="3" key="1">
    <citation type="journal article" date="2019" name="Int. J. Syst. Evol. Microbiol.">
        <title>The Global Catalogue of Microorganisms (GCM) 10K type strain sequencing project: providing services to taxonomists for standard genome sequencing and annotation.</title>
        <authorList>
            <consortium name="The Broad Institute Genomics Platform"/>
            <consortium name="The Broad Institute Genome Sequencing Center for Infectious Disease"/>
            <person name="Wu L."/>
            <person name="Ma J."/>
        </authorList>
    </citation>
    <scope>NUCLEOTIDE SEQUENCE [LARGE SCALE GENOMIC DNA]</scope>
    <source>
        <strain evidence="3">CCUG 62114</strain>
    </source>
</reference>
<evidence type="ECO:0000313" key="2">
    <source>
        <dbReference type="EMBL" id="MFD0963667.1"/>
    </source>
</evidence>
<name>A0ABW3I250_9FLAO</name>
<gene>
    <name evidence="2" type="ORF">ACFQ1O_06595</name>
</gene>
<evidence type="ECO:0000313" key="3">
    <source>
        <dbReference type="Proteomes" id="UP001596997"/>
    </source>
</evidence>
<dbReference type="InterPro" id="IPR001509">
    <property type="entry name" value="Epimerase_deHydtase"/>
</dbReference>
<dbReference type="SUPFAM" id="SSF51735">
    <property type="entry name" value="NAD(P)-binding Rossmann-fold domains"/>
    <property type="match status" value="1"/>
</dbReference>
<dbReference type="Proteomes" id="UP001596997">
    <property type="component" value="Unassembled WGS sequence"/>
</dbReference>
<dbReference type="PANTHER" id="PTHR48079">
    <property type="entry name" value="PROTEIN YEEZ"/>
    <property type="match status" value="1"/>
</dbReference>
<protein>
    <submittedName>
        <fullName evidence="2">NAD-dependent epimerase/dehydratase family protein</fullName>
    </submittedName>
</protein>
<evidence type="ECO:0000259" key="1">
    <source>
        <dbReference type="Pfam" id="PF01370"/>
    </source>
</evidence>
<feature type="domain" description="NAD-dependent epimerase/dehydratase" evidence="1">
    <location>
        <begin position="10"/>
        <end position="209"/>
    </location>
</feature>